<organism evidence="1 2">
    <name type="scientific">Legionella cardiaca</name>
    <dbReference type="NCBI Taxonomy" id="1071983"/>
    <lineage>
        <taxon>Bacteria</taxon>
        <taxon>Pseudomonadati</taxon>
        <taxon>Pseudomonadota</taxon>
        <taxon>Gammaproteobacteria</taxon>
        <taxon>Legionellales</taxon>
        <taxon>Legionellaceae</taxon>
        <taxon>Legionella</taxon>
    </lineage>
</organism>
<reference evidence="1 2" key="1">
    <citation type="submission" date="2023-02" db="EMBL/GenBank/DDBJ databases">
        <title>Genome Sequence of L. cardiaca H63T.</title>
        <authorList>
            <person name="Lopez A.E."/>
            <person name="Cianciotto N.P."/>
        </authorList>
    </citation>
    <scope>NUCLEOTIDE SEQUENCE [LARGE SCALE GENOMIC DNA]</scope>
    <source>
        <strain evidence="1 2">H63</strain>
    </source>
</reference>
<keyword evidence="2" id="KW-1185">Reference proteome</keyword>
<gene>
    <name evidence="1" type="ORF">PXX05_08560</name>
</gene>
<dbReference type="RefSeq" id="WP_275087810.1">
    <property type="nucleotide sequence ID" value="NZ_CP119078.1"/>
</dbReference>
<name>A0ABY8AQD6_9GAMM</name>
<sequence length="356" mass="41208">MNAIGYERIENMGLAGRILWIMILFLNLWEAQAEETDQFTLPPYELVDIGPTVSRKLFEVLENAMNQTNSEIQSLLPHAKQSRRAASQLAQRRTDAYVIHLIYKQVGIGLPESTYERWLHWSHFPKELQPMRYSAIWPWKTVYWLVLSQFPGTLCLLSPTINMYGYHFGTDKIGHFFQQGNGYYKIYMHALAHGKSAKQAHAAIITHGQRQEDGFFGTLINGIYSNADLSANYAGWKFYMNIAHSVQIGDQTLAPLIILRGNKWEFARNIDKDNLLKPYLNDNLNEAWNPAHYFFMRGLIRKHVKKRCEDWIQRMGITHESVQAKLSEISLWKGEDYGHWLPPKDAITLDVCFGGR</sequence>
<proteinExistence type="predicted"/>
<accession>A0ABY8AQD6</accession>
<dbReference type="EMBL" id="CP119078">
    <property type="protein sequence ID" value="WED41986.1"/>
    <property type="molecule type" value="Genomic_DNA"/>
</dbReference>
<evidence type="ECO:0000313" key="2">
    <source>
        <dbReference type="Proteomes" id="UP001222087"/>
    </source>
</evidence>
<dbReference type="Proteomes" id="UP001222087">
    <property type="component" value="Chromosome"/>
</dbReference>
<protein>
    <submittedName>
        <fullName evidence="1">Uncharacterized protein</fullName>
    </submittedName>
</protein>
<evidence type="ECO:0000313" key="1">
    <source>
        <dbReference type="EMBL" id="WED41986.1"/>
    </source>
</evidence>